<gene>
    <name evidence="2" type="ORF">CPB83DRAFT_259344</name>
</gene>
<dbReference type="EMBL" id="MU157845">
    <property type="protein sequence ID" value="KAF9529597.1"/>
    <property type="molecule type" value="Genomic_DNA"/>
</dbReference>
<protein>
    <recommendedName>
        <fullName evidence="1">F-box domain-containing protein</fullName>
    </recommendedName>
</protein>
<evidence type="ECO:0000313" key="3">
    <source>
        <dbReference type="Proteomes" id="UP000807306"/>
    </source>
</evidence>
<dbReference type="OrthoDB" id="3068749at2759"/>
<comment type="caution">
    <text evidence="2">The sequence shown here is derived from an EMBL/GenBank/DDBJ whole genome shotgun (WGS) entry which is preliminary data.</text>
</comment>
<feature type="domain" description="F-box" evidence="1">
    <location>
        <begin position="2"/>
        <end position="48"/>
    </location>
</feature>
<organism evidence="2 3">
    <name type="scientific">Crepidotus variabilis</name>
    <dbReference type="NCBI Taxonomy" id="179855"/>
    <lineage>
        <taxon>Eukaryota</taxon>
        <taxon>Fungi</taxon>
        <taxon>Dikarya</taxon>
        <taxon>Basidiomycota</taxon>
        <taxon>Agaricomycotina</taxon>
        <taxon>Agaricomycetes</taxon>
        <taxon>Agaricomycetidae</taxon>
        <taxon>Agaricales</taxon>
        <taxon>Agaricineae</taxon>
        <taxon>Crepidotaceae</taxon>
        <taxon>Crepidotus</taxon>
    </lineage>
</organism>
<name>A0A9P6EIB8_9AGAR</name>
<dbReference type="InterPro" id="IPR036047">
    <property type="entry name" value="F-box-like_dom_sf"/>
</dbReference>
<dbReference type="Gene3D" id="1.20.1280.50">
    <property type="match status" value="1"/>
</dbReference>
<dbReference type="PROSITE" id="PS50181">
    <property type="entry name" value="FBOX"/>
    <property type="match status" value="1"/>
</dbReference>
<evidence type="ECO:0000259" key="1">
    <source>
        <dbReference type="PROSITE" id="PS50181"/>
    </source>
</evidence>
<dbReference type="AlphaFoldDB" id="A0A9P6EIB8"/>
<dbReference type="SUPFAM" id="SSF81383">
    <property type="entry name" value="F-box domain"/>
    <property type="match status" value="1"/>
</dbReference>
<sequence>MSSPFSALPLDLISEIFGHLEWNDLLRVRLLSHAFLDATEQRSIWFSLYQTYSSYEPRTLWPDRNISDYTTKELENLILSWKGVGMRWSKSGTAPSSENSLALSDGAQASQLIPGGRWLVSGMSSGDVHFYDLLSSHAVARLVIPVSLTQASSCNIRVKLSIDMEGDKFVFAFRLAVLLLPIPTRLGHGESVYIPADSCFIRIYRVTVDSTEAGSEELQTELLASHVHKSYIISYCYALSLLHNHVAYSIHHRAEEKTTFDSHLFVINWTKHPENEKRSMPGVYAGVSTTTPIKVCSVITRNSKSFLVDCIASRKPSPLPYTSNLRAQRCVRRI</sequence>
<reference evidence="2" key="1">
    <citation type="submission" date="2020-11" db="EMBL/GenBank/DDBJ databases">
        <authorList>
            <consortium name="DOE Joint Genome Institute"/>
            <person name="Ahrendt S."/>
            <person name="Riley R."/>
            <person name="Andreopoulos W."/>
            <person name="Labutti K."/>
            <person name="Pangilinan J."/>
            <person name="Ruiz-Duenas F.J."/>
            <person name="Barrasa J.M."/>
            <person name="Sanchez-Garcia M."/>
            <person name="Camarero S."/>
            <person name="Miyauchi S."/>
            <person name="Serrano A."/>
            <person name="Linde D."/>
            <person name="Babiker R."/>
            <person name="Drula E."/>
            <person name="Ayuso-Fernandez I."/>
            <person name="Pacheco R."/>
            <person name="Padilla G."/>
            <person name="Ferreira P."/>
            <person name="Barriuso J."/>
            <person name="Kellner H."/>
            <person name="Castanera R."/>
            <person name="Alfaro M."/>
            <person name="Ramirez L."/>
            <person name="Pisabarro A.G."/>
            <person name="Kuo A."/>
            <person name="Tritt A."/>
            <person name="Lipzen A."/>
            <person name="He G."/>
            <person name="Yan M."/>
            <person name="Ng V."/>
            <person name="Cullen D."/>
            <person name="Martin F."/>
            <person name="Rosso M.-N."/>
            <person name="Henrissat B."/>
            <person name="Hibbett D."/>
            <person name="Martinez A.T."/>
            <person name="Grigoriev I.V."/>
        </authorList>
    </citation>
    <scope>NUCLEOTIDE SEQUENCE</scope>
    <source>
        <strain evidence="2">CBS 506.95</strain>
    </source>
</reference>
<keyword evidence="3" id="KW-1185">Reference proteome</keyword>
<accession>A0A9P6EIB8</accession>
<dbReference type="SMART" id="SM00256">
    <property type="entry name" value="FBOX"/>
    <property type="match status" value="1"/>
</dbReference>
<proteinExistence type="predicted"/>
<dbReference type="Proteomes" id="UP000807306">
    <property type="component" value="Unassembled WGS sequence"/>
</dbReference>
<dbReference type="Pfam" id="PF12937">
    <property type="entry name" value="F-box-like"/>
    <property type="match status" value="1"/>
</dbReference>
<dbReference type="InterPro" id="IPR001810">
    <property type="entry name" value="F-box_dom"/>
</dbReference>
<evidence type="ECO:0000313" key="2">
    <source>
        <dbReference type="EMBL" id="KAF9529597.1"/>
    </source>
</evidence>